<sequence>MATESDIIDKIASVSLTEKEETSINIEDSDEEKGIEEVITELGVAGKIIKGRLSSARVTKNVLKEVWRLKKDFDVRINQKGIMLMQFYCYEDRDRVLLGGPWHYEKQLIVFEKIPPDLQTKRIDFSTTEIWIRI</sequence>
<dbReference type="PANTHER" id="PTHR31286:SF180">
    <property type="entry name" value="OS10G0362600 PROTEIN"/>
    <property type="match status" value="1"/>
</dbReference>
<gene>
    <name evidence="2" type="ORF">LTRI10_LOCUS51200</name>
</gene>
<protein>
    <recommendedName>
        <fullName evidence="1">DUF4283 domain-containing protein</fullName>
    </recommendedName>
</protein>
<reference evidence="2 3" key="1">
    <citation type="submission" date="2024-04" db="EMBL/GenBank/DDBJ databases">
        <authorList>
            <person name="Fracassetti M."/>
        </authorList>
    </citation>
    <scope>NUCLEOTIDE SEQUENCE [LARGE SCALE GENOMIC DNA]</scope>
</reference>
<evidence type="ECO:0000259" key="1">
    <source>
        <dbReference type="Pfam" id="PF14111"/>
    </source>
</evidence>
<evidence type="ECO:0000313" key="2">
    <source>
        <dbReference type="EMBL" id="CAL1411868.1"/>
    </source>
</evidence>
<dbReference type="InterPro" id="IPR040256">
    <property type="entry name" value="At4g02000-like"/>
</dbReference>
<organism evidence="2 3">
    <name type="scientific">Linum trigynum</name>
    <dbReference type="NCBI Taxonomy" id="586398"/>
    <lineage>
        <taxon>Eukaryota</taxon>
        <taxon>Viridiplantae</taxon>
        <taxon>Streptophyta</taxon>
        <taxon>Embryophyta</taxon>
        <taxon>Tracheophyta</taxon>
        <taxon>Spermatophyta</taxon>
        <taxon>Magnoliopsida</taxon>
        <taxon>eudicotyledons</taxon>
        <taxon>Gunneridae</taxon>
        <taxon>Pentapetalae</taxon>
        <taxon>rosids</taxon>
        <taxon>fabids</taxon>
        <taxon>Malpighiales</taxon>
        <taxon>Linaceae</taxon>
        <taxon>Linum</taxon>
    </lineage>
</organism>
<name>A0AAV2GPX3_9ROSI</name>
<evidence type="ECO:0000313" key="3">
    <source>
        <dbReference type="Proteomes" id="UP001497516"/>
    </source>
</evidence>
<dbReference type="AlphaFoldDB" id="A0AAV2GPX3"/>
<proteinExistence type="predicted"/>
<keyword evidence="3" id="KW-1185">Reference proteome</keyword>
<dbReference type="PANTHER" id="PTHR31286">
    <property type="entry name" value="GLYCINE-RICH CELL WALL STRUCTURAL PROTEIN 1.8-LIKE"/>
    <property type="match status" value="1"/>
</dbReference>
<dbReference type="EMBL" id="OZ034822">
    <property type="protein sequence ID" value="CAL1411868.1"/>
    <property type="molecule type" value="Genomic_DNA"/>
</dbReference>
<dbReference type="Pfam" id="PF14111">
    <property type="entry name" value="DUF4283"/>
    <property type="match status" value="1"/>
</dbReference>
<feature type="domain" description="DUF4283" evidence="1">
    <location>
        <begin position="46"/>
        <end position="119"/>
    </location>
</feature>
<dbReference type="Proteomes" id="UP001497516">
    <property type="component" value="Chromosome 9"/>
</dbReference>
<accession>A0AAV2GPX3</accession>
<dbReference type="InterPro" id="IPR025558">
    <property type="entry name" value="DUF4283"/>
</dbReference>